<reference evidence="3 4" key="1">
    <citation type="submission" date="2015-09" db="EMBL/GenBank/DDBJ databases">
        <title>Sorangium comparison.</title>
        <authorList>
            <person name="Zaburannyi N."/>
            <person name="Bunk B."/>
            <person name="Overmann J."/>
            <person name="Mueller R."/>
        </authorList>
    </citation>
    <scope>NUCLEOTIDE SEQUENCE [LARGE SCALE GENOMIC DNA]</scope>
    <source>
        <strain evidence="3 4">So ceGT47</strain>
    </source>
</reference>
<dbReference type="Proteomes" id="UP000295781">
    <property type="component" value="Chromosome"/>
</dbReference>
<gene>
    <name evidence="3" type="ORF">SOCEGT47_018260</name>
</gene>
<dbReference type="RefSeq" id="WP_207213805.1">
    <property type="nucleotide sequence ID" value="NZ_CP012670.1"/>
</dbReference>
<feature type="region of interest" description="Disordered" evidence="1">
    <location>
        <begin position="120"/>
        <end position="139"/>
    </location>
</feature>
<evidence type="ECO:0000313" key="4">
    <source>
        <dbReference type="Proteomes" id="UP000295781"/>
    </source>
</evidence>
<dbReference type="AlphaFoldDB" id="A0A4P2PX12"/>
<sequence length="226" mass="23731">MVNARIARTHRRAGERGAAVFIVVLVITMLTAIGLFAARAATLSTVASGHERQMTQTQYLTEYALSLALAELERAGSLNEVDAAVFHSRLAGSPPQCSTPSLDSAPYCFSFLPPTLDNKATEELLDPPAPGDASTPAAPGSLGHADIGWSFRVELADKTNAMTSPPGMPESPDGGPTIKYCTVTLNARGLLWPKALDAMGSQELTIARAGSQASMSAYVTLPCTAR</sequence>
<proteinExistence type="predicted"/>
<protein>
    <recommendedName>
        <fullName evidence="5">Type 4 fimbrial biogenesis protein PilX N-terminal domain-containing protein</fullName>
    </recommendedName>
</protein>
<dbReference type="EMBL" id="CP012670">
    <property type="protein sequence ID" value="AUX21344.1"/>
    <property type="molecule type" value="Genomic_DNA"/>
</dbReference>
<accession>A0A4P2PX12</accession>
<evidence type="ECO:0008006" key="5">
    <source>
        <dbReference type="Google" id="ProtNLM"/>
    </source>
</evidence>
<name>A0A4P2PX12_SORCE</name>
<evidence type="ECO:0000256" key="2">
    <source>
        <dbReference type="SAM" id="Phobius"/>
    </source>
</evidence>
<keyword evidence="2" id="KW-0472">Membrane</keyword>
<evidence type="ECO:0000313" key="3">
    <source>
        <dbReference type="EMBL" id="AUX21344.1"/>
    </source>
</evidence>
<organism evidence="3 4">
    <name type="scientific">Sorangium cellulosum</name>
    <name type="common">Polyangium cellulosum</name>
    <dbReference type="NCBI Taxonomy" id="56"/>
    <lineage>
        <taxon>Bacteria</taxon>
        <taxon>Pseudomonadati</taxon>
        <taxon>Myxococcota</taxon>
        <taxon>Polyangia</taxon>
        <taxon>Polyangiales</taxon>
        <taxon>Polyangiaceae</taxon>
        <taxon>Sorangium</taxon>
    </lineage>
</organism>
<keyword evidence="2" id="KW-1133">Transmembrane helix</keyword>
<keyword evidence="2" id="KW-0812">Transmembrane</keyword>
<feature type="transmembrane region" description="Helical" evidence="2">
    <location>
        <begin position="18"/>
        <end position="38"/>
    </location>
</feature>
<evidence type="ECO:0000256" key="1">
    <source>
        <dbReference type="SAM" id="MobiDB-lite"/>
    </source>
</evidence>